<reference evidence="2 3" key="1">
    <citation type="journal article" date="2018" name="Mycol. Prog.">
        <title>Coniella lustricola, a new species from submerged detritus.</title>
        <authorList>
            <person name="Raudabaugh D.B."/>
            <person name="Iturriaga T."/>
            <person name="Carver A."/>
            <person name="Mondo S."/>
            <person name="Pangilinan J."/>
            <person name="Lipzen A."/>
            <person name="He G."/>
            <person name="Amirebrahimi M."/>
            <person name="Grigoriev I.V."/>
            <person name="Miller A.N."/>
        </authorList>
    </citation>
    <scope>NUCLEOTIDE SEQUENCE [LARGE SCALE GENOMIC DNA]</scope>
    <source>
        <strain evidence="2 3">B22-T-1</strain>
    </source>
</reference>
<dbReference type="Proteomes" id="UP000241462">
    <property type="component" value="Unassembled WGS sequence"/>
</dbReference>
<sequence>MVQYHDTLHRHHYFPLFPCLPLAHIVLIILSGARQPIVMLHTQPIETPHINSHTQPSKQTSIQTTNGPNKLTCVHTHTHTHTLIGKHSSIKHPHLLTSSTNDNTMAKFLERVLLALICPCVKLQFPCSLLALCFSIRFPSFPYFFFSSAEIPSNMQRHLFFPLKSLRQSHLLPI</sequence>
<proteinExistence type="predicted"/>
<feature type="transmembrane region" description="Helical" evidence="1">
    <location>
        <begin position="12"/>
        <end position="33"/>
    </location>
</feature>
<evidence type="ECO:0000313" key="2">
    <source>
        <dbReference type="EMBL" id="PSS03467.1"/>
    </source>
</evidence>
<name>A0A2T3AM79_9PEZI</name>
<organism evidence="2 3">
    <name type="scientific">Coniella lustricola</name>
    <dbReference type="NCBI Taxonomy" id="2025994"/>
    <lineage>
        <taxon>Eukaryota</taxon>
        <taxon>Fungi</taxon>
        <taxon>Dikarya</taxon>
        <taxon>Ascomycota</taxon>
        <taxon>Pezizomycotina</taxon>
        <taxon>Sordariomycetes</taxon>
        <taxon>Sordariomycetidae</taxon>
        <taxon>Diaporthales</taxon>
        <taxon>Schizoparmaceae</taxon>
        <taxon>Coniella</taxon>
    </lineage>
</organism>
<accession>A0A2T3AM79</accession>
<dbReference type="EMBL" id="KZ678375">
    <property type="protein sequence ID" value="PSS03467.1"/>
    <property type="molecule type" value="Genomic_DNA"/>
</dbReference>
<keyword evidence="1" id="KW-0472">Membrane</keyword>
<dbReference type="AlphaFoldDB" id="A0A2T3AM79"/>
<evidence type="ECO:0000256" key="1">
    <source>
        <dbReference type="SAM" id="Phobius"/>
    </source>
</evidence>
<keyword evidence="3" id="KW-1185">Reference proteome</keyword>
<keyword evidence="1" id="KW-0812">Transmembrane</keyword>
<gene>
    <name evidence="2" type="ORF">BD289DRAFT_195295</name>
</gene>
<dbReference type="InParanoid" id="A0A2T3AM79"/>
<evidence type="ECO:0000313" key="3">
    <source>
        <dbReference type="Proteomes" id="UP000241462"/>
    </source>
</evidence>
<protein>
    <submittedName>
        <fullName evidence="2">Uncharacterized protein</fullName>
    </submittedName>
</protein>
<keyword evidence="1" id="KW-1133">Transmembrane helix</keyword>